<sequence length="890" mass="96001">MADRTDGFLHVGPPRDLEKQYCPPLDPALFSAIVSDFDLADPENVKQLHDTLDALKVTAEEQQDLPFDPSGTGGLGVAGVLDPDGISEPSTSRNDTLGSRETDITSLKSDLSSLGIEQKDTKKGTNNDRRSSPHGQASYIVGSNGSLSLTGMTVEEKTAYLTEMFPSVDAFTIKHTLTKCDNDVDRSMDVLLNLAFFEEQGPTDDGLKVSIPKGIDGFAEGSSGVNGKKKGKNRKTKVNNALTSPSSPDSVVASPQSETVVANKWDAGKKDVEFICSRTFPVLQKETVASAYHSNGASLSATIHFLATSHAPKDDASRSDDPVTVAQVAELAQEFPTIPATTLEGLLKITRNSISAANELAAAMTVQPSAPQLSDLIRINAPSPVTEQQEKSVTVKPPASPRIASDYDSAQSAARAHLTAGADAFAKASAAYRRSKSDRLMGGAAAYYSAVGRDHIEKAKREASAAADALVDSQSTSDVLDLHGVSVQDAVRIASARVSQWWDSLGDSKYGPGGGAARYPYRIVTGVGRHSRDGTSRLGPAVGKMLAREGWRVEVGEVLVVILVPSTLRSYHTLHERMGTSSAIGIRSNHTTSACLWLRWRCFKVISNASNANPTCRAPPPLAIPALSPLEDTNQPSPIPMFYFQRLRLNPLRQQLSHRTTVVQLISSPTQTSSIRRTISTNSACANTSVTRTAAARSLQNHRQLRSRLPTTATVLKSASFISFLGSLFSSSVRAEDDNMSYPDKRTEDEWRAVLSPEQFRVLRQKGTEPAFTGQYDKHYPSKGIYTCAGCDAPLYKAAHKFNSGCGWPAYFDSIPGAVTRHVDRSFGMERTEIVCSNCGGHLGHVFQGEGFPTPTDERHCVNSISLKFTEDESRVPSNDGEKQREKAKA</sequence>
<dbReference type="SUPFAM" id="SSF160443">
    <property type="entry name" value="SMR domain-like"/>
    <property type="match status" value="1"/>
</dbReference>
<feature type="compositionally biased region" description="Low complexity" evidence="6">
    <location>
        <begin position="238"/>
        <end position="253"/>
    </location>
</feature>
<feature type="region of interest" description="Disordered" evidence="6">
    <location>
        <begin position="221"/>
        <end position="253"/>
    </location>
</feature>
<feature type="compositionally biased region" description="Basic residues" evidence="6">
    <location>
        <begin position="227"/>
        <end position="237"/>
    </location>
</feature>
<evidence type="ECO:0000256" key="3">
    <source>
        <dbReference type="ARBA" id="ARBA00022723"/>
    </source>
</evidence>
<dbReference type="InterPro" id="IPR028427">
    <property type="entry name" value="Met_Sox_Rdtase_MsrB"/>
</dbReference>
<accession>A0A0F4Z5L1</accession>
<dbReference type="GeneID" id="25312238"/>
<dbReference type="PROSITE" id="PS51790">
    <property type="entry name" value="MSRB"/>
    <property type="match status" value="1"/>
</dbReference>
<evidence type="ECO:0000256" key="2">
    <source>
        <dbReference type="ARBA" id="ARBA00007174"/>
    </source>
</evidence>
<dbReference type="SUPFAM" id="SSF51316">
    <property type="entry name" value="Mss4-like"/>
    <property type="match status" value="1"/>
</dbReference>
<dbReference type="Pfam" id="PF01641">
    <property type="entry name" value="SelR"/>
    <property type="match status" value="1"/>
</dbReference>
<dbReference type="SUPFAM" id="SSF46934">
    <property type="entry name" value="UBA-like"/>
    <property type="match status" value="1"/>
</dbReference>
<dbReference type="InterPro" id="IPR002579">
    <property type="entry name" value="Met_Sox_Rdtase_MsrB_dom"/>
</dbReference>
<dbReference type="GO" id="GO:0006979">
    <property type="term" value="P:response to oxidative stress"/>
    <property type="evidence" value="ECO:0007669"/>
    <property type="project" value="InterPro"/>
</dbReference>
<dbReference type="AlphaFoldDB" id="A0A0F4Z5L1"/>
<dbReference type="Gene3D" id="1.10.8.10">
    <property type="entry name" value="DNA helicase RuvA subunit, C-terminal domain"/>
    <property type="match status" value="1"/>
</dbReference>
<evidence type="ECO:0000256" key="5">
    <source>
        <dbReference type="ARBA" id="ARBA00023002"/>
    </source>
</evidence>
<evidence type="ECO:0000259" key="7">
    <source>
        <dbReference type="PROSITE" id="PS50828"/>
    </source>
</evidence>
<dbReference type="RefSeq" id="XP_013332409.1">
    <property type="nucleotide sequence ID" value="XM_013476955.1"/>
</dbReference>
<dbReference type="Gene3D" id="3.30.1370.110">
    <property type="match status" value="1"/>
</dbReference>
<comment type="caution">
    <text evidence="10">The sequence shown here is derived from an EMBL/GenBank/DDBJ whole genome shotgun (WGS) entry which is preliminary data.</text>
</comment>
<dbReference type="Pfam" id="PF26286">
    <property type="entry name" value="UBA_10"/>
    <property type="match status" value="1"/>
</dbReference>
<comment type="similarity">
    <text evidence="2">Belongs to the MsrB Met sulfoxide reductase family.</text>
</comment>
<dbReference type="InterPro" id="IPR013899">
    <property type="entry name" value="DUF1771"/>
</dbReference>
<protein>
    <submittedName>
        <fullName evidence="10">Smr domain protein</fullName>
    </submittedName>
</protein>
<dbReference type="GO" id="GO:0030091">
    <property type="term" value="P:protein repair"/>
    <property type="evidence" value="ECO:0007669"/>
    <property type="project" value="InterPro"/>
</dbReference>
<dbReference type="InterPro" id="IPR003892">
    <property type="entry name" value="CUE"/>
</dbReference>
<dbReference type="GO" id="GO:0046872">
    <property type="term" value="F:metal ion binding"/>
    <property type="evidence" value="ECO:0007669"/>
    <property type="project" value="UniProtKB-KW"/>
</dbReference>
<dbReference type="Proteomes" id="UP000053958">
    <property type="component" value="Unassembled WGS sequence"/>
</dbReference>
<dbReference type="PROSITE" id="PS50828">
    <property type="entry name" value="SMR"/>
    <property type="match status" value="1"/>
</dbReference>
<dbReference type="Pfam" id="PF02845">
    <property type="entry name" value="CUE"/>
    <property type="match status" value="1"/>
</dbReference>
<keyword evidence="5" id="KW-0560">Oxidoreductase</keyword>
<reference evidence="10 11" key="1">
    <citation type="submission" date="2015-04" db="EMBL/GenBank/DDBJ databases">
        <authorList>
            <person name="Heijne W.H."/>
            <person name="Fedorova N.D."/>
            <person name="Nierman W.C."/>
            <person name="Vollebregt A.W."/>
            <person name="Zhao Z."/>
            <person name="Wu L."/>
            <person name="Kumar M."/>
            <person name="Stam H."/>
            <person name="van den Berg M.A."/>
            <person name="Pel H.J."/>
        </authorList>
    </citation>
    <scope>NUCLEOTIDE SEQUENCE [LARGE SCALE GENOMIC DNA]</scope>
    <source>
        <strain evidence="10 11">CBS 393.64</strain>
    </source>
</reference>
<dbReference type="InterPro" id="IPR009060">
    <property type="entry name" value="UBA-like_sf"/>
</dbReference>
<dbReference type="STRING" id="1408163.A0A0F4Z5L1"/>
<evidence type="ECO:0000313" key="11">
    <source>
        <dbReference type="Proteomes" id="UP000053958"/>
    </source>
</evidence>
<evidence type="ECO:0000256" key="4">
    <source>
        <dbReference type="ARBA" id="ARBA00022833"/>
    </source>
</evidence>
<dbReference type="Gene3D" id="2.170.150.20">
    <property type="entry name" value="Peptide methionine sulfoxide reductase"/>
    <property type="match status" value="1"/>
</dbReference>
<evidence type="ECO:0000313" key="10">
    <source>
        <dbReference type="EMBL" id="KKA25797.1"/>
    </source>
</evidence>
<dbReference type="SMART" id="SM01162">
    <property type="entry name" value="DUF1771"/>
    <property type="match status" value="1"/>
</dbReference>
<keyword evidence="4" id="KW-0862">Zinc</keyword>
<gene>
    <name evidence="10" type="ORF">T310_0183</name>
</gene>
<feature type="domain" description="Smr" evidence="7">
    <location>
        <begin position="480"/>
        <end position="564"/>
    </location>
</feature>
<keyword evidence="3" id="KW-0479">Metal-binding</keyword>
<feature type="domain" description="CUE" evidence="8">
    <location>
        <begin position="153"/>
        <end position="196"/>
    </location>
</feature>
<dbReference type="InterPro" id="IPR002625">
    <property type="entry name" value="Smr_dom"/>
</dbReference>
<feature type="compositionally biased region" description="Basic and acidic residues" evidence="6">
    <location>
        <begin position="117"/>
        <end position="131"/>
    </location>
</feature>
<dbReference type="GO" id="GO:0043130">
    <property type="term" value="F:ubiquitin binding"/>
    <property type="evidence" value="ECO:0007669"/>
    <property type="project" value="InterPro"/>
</dbReference>
<evidence type="ECO:0000259" key="9">
    <source>
        <dbReference type="PROSITE" id="PS51790"/>
    </source>
</evidence>
<dbReference type="Pfam" id="PF08590">
    <property type="entry name" value="DUF1771"/>
    <property type="match status" value="1"/>
</dbReference>
<evidence type="ECO:0000256" key="1">
    <source>
        <dbReference type="ARBA" id="ARBA00001947"/>
    </source>
</evidence>
<dbReference type="InterPro" id="IPR058864">
    <property type="entry name" value="UBA_10"/>
</dbReference>
<dbReference type="PANTHER" id="PTHR46081">
    <property type="entry name" value="PEPTIDE METHIONINE SULFOXIDE REDUCTASE 2"/>
    <property type="match status" value="1"/>
</dbReference>
<feature type="domain" description="MsrB" evidence="9">
    <location>
        <begin position="748"/>
        <end position="872"/>
    </location>
</feature>
<proteinExistence type="inferred from homology"/>
<dbReference type="PANTHER" id="PTHR46081:SF8">
    <property type="entry name" value="PEPTIDE METHIONINE SULFOXIDE REDUCTASE 2"/>
    <property type="match status" value="1"/>
</dbReference>
<dbReference type="SMART" id="SM00463">
    <property type="entry name" value="SMR"/>
    <property type="match status" value="1"/>
</dbReference>
<dbReference type="InterPro" id="IPR036063">
    <property type="entry name" value="Smr_dom_sf"/>
</dbReference>
<dbReference type="PROSITE" id="PS51140">
    <property type="entry name" value="CUE"/>
    <property type="match status" value="1"/>
</dbReference>
<evidence type="ECO:0000256" key="6">
    <source>
        <dbReference type="SAM" id="MobiDB-lite"/>
    </source>
</evidence>
<evidence type="ECO:0000259" key="8">
    <source>
        <dbReference type="PROSITE" id="PS51140"/>
    </source>
</evidence>
<feature type="compositionally biased region" description="Polar residues" evidence="6">
    <location>
        <begin position="88"/>
        <end position="97"/>
    </location>
</feature>
<keyword evidence="11" id="KW-1185">Reference proteome</keyword>
<feature type="region of interest" description="Disordered" evidence="6">
    <location>
        <begin position="64"/>
        <end position="142"/>
    </location>
</feature>
<dbReference type="GO" id="GO:0033743">
    <property type="term" value="F:peptide-methionine (R)-S-oxide reductase activity"/>
    <property type="evidence" value="ECO:0007669"/>
    <property type="project" value="InterPro"/>
</dbReference>
<dbReference type="InterPro" id="IPR011057">
    <property type="entry name" value="Mss4-like_sf"/>
</dbReference>
<dbReference type="EMBL" id="LASV01000012">
    <property type="protein sequence ID" value="KKA25797.1"/>
    <property type="molecule type" value="Genomic_DNA"/>
</dbReference>
<comment type="cofactor">
    <cofactor evidence="1">
        <name>Zn(2+)</name>
        <dbReference type="ChEBI" id="CHEBI:29105"/>
    </cofactor>
</comment>
<dbReference type="NCBIfam" id="TIGR00357">
    <property type="entry name" value="peptide-methionine (R)-S-oxide reductase MsrB"/>
    <property type="match status" value="1"/>
</dbReference>
<dbReference type="CDD" id="cd14279">
    <property type="entry name" value="CUE"/>
    <property type="match status" value="1"/>
</dbReference>
<dbReference type="OrthoDB" id="443981at2759"/>
<name>A0A0F4Z5L1_RASE3</name>
<organism evidence="10 11">
    <name type="scientific">Rasamsonia emersonii (strain ATCC 16479 / CBS 393.64 / IMI 116815)</name>
    <dbReference type="NCBI Taxonomy" id="1408163"/>
    <lineage>
        <taxon>Eukaryota</taxon>
        <taxon>Fungi</taxon>
        <taxon>Dikarya</taxon>
        <taxon>Ascomycota</taxon>
        <taxon>Pezizomycotina</taxon>
        <taxon>Eurotiomycetes</taxon>
        <taxon>Eurotiomycetidae</taxon>
        <taxon>Eurotiales</taxon>
        <taxon>Trichocomaceae</taxon>
        <taxon>Rasamsonia</taxon>
    </lineage>
</organism>